<dbReference type="Proteomes" id="UP000253759">
    <property type="component" value="Unassembled WGS sequence"/>
</dbReference>
<reference evidence="2" key="1">
    <citation type="submission" date="2018-07" db="EMBL/GenBank/DDBJ databases">
        <authorList>
            <person name="Liu B.-T."/>
            <person name="Du Z."/>
        </authorList>
    </citation>
    <scope>NUCLEOTIDE SEQUENCE [LARGE SCALE GENOMIC DNA]</scope>
    <source>
        <strain evidence="2">XYN52</strain>
    </source>
</reference>
<dbReference type="OrthoDB" id="9780674at2"/>
<dbReference type="AlphaFoldDB" id="A0A369WB29"/>
<sequence length="346" mass="36185">MAANPVLARSVRGNWVENLHRGAICVADAEGRVLASVGDIDRDIFPRSAIKAVQAVALLRSGAVERFGYSAPAIALACASHNGEPAHTELAAAMLAAADLDETALECGIHPPIDPAARKALFAAGGKPGTLHNACSGKHAGMLAVARALGIELEGYSRADHPVQIAVRQRVEEILDHPLTEGKCGTDGCSIPTWAAPLRRFAQGFARMATGTGLSPETAAAARTIFDAATRHPFLVGGTGSFDTEIMAAFGDRLMIKFGADGVYCGALRDSGIGFALKCDDGSVPAATAMVAALLLSIAEPDAAQKSLLQSRARRLQHSWSGQDVGWLEATPDVDTEHVLRERPLS</sequence>
<dbReference type="RefSeq" id="WP_114644232.1">
    <property type="nucleotide sequence ID" value="NZ_QQNH01000001.1"/>
</dbReference>
<dbReference type="PANTHER" id="PTHR42110:SF1">
    <property type="entry name" value="L-ASPARAGINASE, PUTATIVE (AFU_ORTHOLOGUE AFUA_3G11890)-RELATED"/>
    <property type="match status" value="1"/>
</dbReference>
<proteinExistence type="predicted"/>
<dbReference type="PANTHER" id="PTHR42110">
    <property type="entry name" value="L-ASPARAGINASE, PUTATIVE (AFU_ORTHOLOGUE AFUA_3G11890)-RELATED"/>
    <property type="match status" value="1"/>
</dbReference>
<evidence type="ECO:0000313" key="1">
    <source>
        <dbReference type="EMBL" id="RDE10512.1"/>
    </source>
</evidence>
<gene>
    <name evidence="1" type="ORF">DVH29_00745</name>
</gene>
<dbReference type="Pfam" id="PF06089">
    <property type="entry name" value="Asparaginase_II"/>
    <property type="match status" value="1"/>
</dbReference>
<protein>
    <submittedName>
        <fullName evidence="1">Asparaginase</fullName>
    </submittedName>
</protein>
<comment type="caution">
    <text evidence="1">The sequence shown here is derived from an EMBL/GenBank/DDBJ whole genome shotgun (WGS) entry which is preliminary data.</text>
</comment>
<keyword evidence="2" id="KW-1185">Reference proteome</keyword>
<accession>A0A369WB29</accession>
<evidence type="ECO:0000313" key="2">
    <source>
        <dbReference type="Proteomes" id="UP000253759"/>
    </source>
</evidence>
<organism evidence="1 2">
    <name type="scientific">Pelagibacterium lacus</name>
    <dbReference type="NCBI Taxonomy" id="2282655"/>
    <lineage>
        <taxon>Bacteria</taxon>
        <taxon>Pseudomonadati</taxon>
        <taxon>Pseudomonadota</taxon>
        <taxon>Alphaproteobacteria</taxon>
        <taxon>Hyphomicrobiales</taxon>
        <taxon>Devosiaceae</taxon>
        <taxon>Pelagibacterium</taxon>
    </lineage>
</organism>
<dbReference type="EMBL" id="QQNH01000001">
    <property type="protein sequence ID" value="RDE10512.1"/>
    <property type="molecule type" value="Genomic_DNA"/>
</dbReference>
<name>A0A369WB29_9HYPH</name>
<dbReference type="InterPro" id="IPR010349">
    <property type="entry name" value="Asparaginase_II"/>
</dbReference>